<evidence type="ECO:0000313" key="2">
    <source>
        <dbReference type="Proteomes" id="UP000282597"/>
    </source>
</evidence>
<dbReference type="EMBL" id="AP018150">
    <property type="protein sequence ID" value="BBE09996.1"/>
    <property type="molecule type" value="Genomic_DNA"/>
</dbReference>
<protein>
    <submittedName>
        <fullName evidence="1">Transposase</fullName>
    </submittedName>
</protein>
<name>A0A2Z6EX44_9BURK</name>
<accession>A0A2Z6EX44</accession>
<evidence type="ECO:0000313" key="1">
    <source>
        <dbReference type="EMBL" id="BBE09996.1"/>
    </source>
</evidence>
<dbReference type="AlphaFoldDB" id="A0A2Z6EX44"/>
<sequence>MDKVKLVGIDLGKKLFRVHGQHKAEWMALCKKLTRKQLLEFFNNFQTTMVVMEACAGAHQMAWELVEFGHQVKLIPPLFVRPFVKSNELDG</sequence>
<keyword evidence="2" id="KW-1185">Reference proteome</keyword>
<dbReference type="Proteomes" id="UP000282597">
    <property type="component" value="Chromosome"/>
</dbReference>
<dbReference type="KEGG" id="mcys:MCB1EB_1835"/>
<organism evidence="1 2">
    <name type="scientific">Mycoavidus cysteinexigens</name>
    <dbReference type="NCBI Taxonomy" id="1553431"/>
    <lineage>
        <taxon>Bacteria</taxon>
        <taxon>Pseudomonadati</taxon>
        <taxon>Pseudomonadota</taxon>
        <taxon>Betaproteobacteria</taxon>
        <taxon>Burkholderiales</taxon>
        <taxon>Burkholderiaceae</taxon>
        <taxon>Mycoavidus</taxon>
    </lineage>
</organism>
<reference evidence="1 2" key="1">
    <citation type="journal article" date="2018" name="Microbes Environ.">
        <title>Comparative Genomic Insights into Endofungal Lifestyles of Two Bacterial Endosymbionts, Mycoavidus cysteinexigens and Burkholderia rhizoxinica.</title>
        <authorList>
            <person name="Sharmin D."/>
            <person name="Guo Y."/>
            <person name="Nishizawa T."/>
            <person name="Ohshima S."/>
            <person name="Sato Y."/>
            <person name="Takashima Y."/>
            <person name="Narisawa K."/>
            <person name="Ohta H."/>
        </authorList>
    </citation>
    <scope>NUCLEOTIDE SEQUENCE [LARGE SCALE GENOMIC DNA]</scope>
    <source>
        <strain evidence="1 2">B1-EB</strain>
    </source>
</reference>
<gene>
    <name evidence="1" type="ORF">MCB1EB_1835</name>
</gene>
<proteinExistence type="predicted"/>